<dbReference type="EMBL" id="LZEY01000056">
    <property type="protein sequence ID" value="OBU04229.1"/>
    <property type="molecule type" value="Genomic_DNA"/>
</dbReference>
<dbReference type="RefSeq" id="WP_067405278.1">
    <property type="nucleotide sequence ID" value="NZ_LZEY01000056.1"/>
</dbReference>
<dbReference type="Gene3D" id="1.20.1540.10">
    <property type="entry name" value="Rhomboid-like"/>
    <property type="match status" value="1"/>
</dbReference>
<feature type="transmembrane region" description="Helical" evidence="7">
    <location>
        <begin position="25"/>
        <end position="44"/>
    </location>
</feature>
<dbReference type="PANTHER" id="PTHR43731:SF14">
    <property type="entry name" value="PRESENILIN-ASSOCIATED RHOMBOID-LIKE PROTEIN, MITOCHONDRIAL"/>
    <property type="match status" value="1"/>
</dbReference>
<dbReference type="InterPro" id="IPR035952">
    <property type="entry name" value="Rhomboid-like_sf"/>
</dbReference>
<evidence type="ECO:0000256" key="3">
    <source>
        <dbReference type="ARBA" id="ARBA00022692"/>
    </source>
</evidence>
<comment type="caution">
    <text evidence="9">The sequence shown here is derived from an EMBL/GenBank/DDBJ whole genome shotgun (WGS) entry which is preliminary data.</text>
</comment>
<evidence type="ECO:0000256" key="6">
    <source>
        <dbReference type="ARBA" id="ARBA00023136"/>
    </source>
</evidence>
<accession>A0A1B8H577</accession>
<comment type="similarity">
    <text evidence="2">Belongs to the peptidase S54 family.</text>
</comment>
<reference evidence="10" key="1">
    <citation type="submission" date="2016-06" db="EMBL/GenBank/DDBJ databases">
        <authorList>
            <person name="Butler K."/>
        </authorList>
    </citation>
    <scope>NUCLEOTIDE SEQUENCE [LARGE SCALE GENOMIC DNA]</scope>
    <source>
        <strain evidence="10">GCSL-Mp20</strain>
    </source>
</reference>
<sequence>MADIKNKSINPWGDVVLPAKQTYRLSAMLLTLMLVLLNIGVYIYQDYYASPLPSRENNLLLYGANVYQLSLTGEWWRYPISIVLHADPVHLVINCLALFVIGINCEALSGKFRMLIIYAVSGIGASLFSAIWQSTVFDMNQGIYVYAYAVSVTVAVGASGAIMGIAAATAVFLFKEIRNPVLPADKRALYKRNLMFIIALMVLALISGTESDVDNSAHVSGAVIGGLLAVAYRLFSAKTSFAKTTYCVFVSAAAVILLALAIYSCSFSQDSGLLIERELIYQEINSDLHKYHPAE</sequence>
<dbReference type="AlphaFoldDB" id="A0A1B8H577"/>
<feature type="transmembrane region" description="Helical" evidence="7">
    <location>
        <begin position="194"/>
        <end position="211"/>
    </location>
</feature>
<dbReference type="InterPro" id="IPR022764">
    <property type="entry name" value="Peptidase_S54_rhomboid_dom"/>
</dbReference>
<keyword evidence="3 7" id="KW-0812">Transmembrane</keyword>
<name>A0A1B8H577_9GAMM</name>
<comment type="subcellular location">
    <subcellularLocation>
        <location evidence="1">Membrane</location>
        <topology evidence="1">Multi-pass membrane protein</topology>
    </subcellularLocation>
</comment>
<feature type="transmembrane region" description="Helical" evidence="7">
    <location>
        <begin position="217"/>
        <end position="235"/>
    </location>
</feature>
<protein>
    <recommendedName>
        <fullName evidence="8">Peptidase S54 rhomboid domain-containing protein</fullName>
    </recommendedName>
</protein>
<keyword evidence="5 7" id="KW-1133">Transmembrane helix</keyword>
<feature type="transmembrane region" description="Helical" evidence="7">
    <location>
        <begin position="145"/>
        <end position="174"/>
    </location>
</feature>
<dbReference type="OrthoDB" id="7767057at2"/>
<evidence type="ECO:0000256" key="2">
    <source>
        <dbReference type="ARBA" id="ARBA00009045"/>
    </source>
</evidence>
<evidence type="ECO:0000313" key="10">
    <source>
        <dbReference type="Proteomes" id="UP000092377"/>
    </source>
</evidence>
<evidence type="ECO:0000313" key="9">
    <source>
        <dbReference type="EMBL" id="OBU04229.1"/>
    </source>
</evidence>
<gene>
    <name evidence="9" type="ORF">AYY18_09825</name>
</gene>
<keyword evidence="10" id="KW-1185">Reference proteome</keyword>
<feature type="transmembrane region" description="Helical" evidence="7">
    <location>
        <begin position="78"/>
        <end position="103"/>
    </location>
</feature>
<dbReference type="Proteomes" id="UP000092377">
    <property type="component" value="Unassembled WGS sequence"/>
</dbReference>
<dbReference type="PANTHER" id="PTHR43731">
    <property type="entry name" value="RHOMBOID PROTEASE"/>
    <property type="match status" value="1"/>
</dbReference>
<dbReference type="Pfam" id="PF01694">
    <property type="entry name" value="Rhomboid"/>
    <property type="match status" value="1"/>
</dbReference>
<organism evidence="9 10">
    <name type="scientific">Morganella psychrotolerans</name>
    <dbReference type="NCBI Taxonomy" id="368603"/>
    <lineage>
        <taxon>Bacteria</taxon>
        <taxon>Pseudomonadati</taxon>
        <taxon>Pseudomonadota</taxon>
        <taxon>Gammaproteobacteria</taxon>
        <taxon>Enterobacterales</taxon>
        <taxon>Morganellaceae</taxon>
        <taxon>Morganella</taxon>
    </lineage>
</organism>
<evidence type="ECO:0000256" key="4">
    <source>
        <dbReference type="ARBA" id="ARBA00022801"/>
    </source>
</evidence>
<dbReference type="GO" id="GO:0016020">
    <property type="term" value="C:membrane"/>
    <property type="evidence" value="ECO:0007669"/>
    <property type="project" value="UniProtKB-SubCell"/>
</dbReference>
<feature type="transmembrane region" description="Helical" evidence="7">
    <location>
        <begin position="115"/>
        <end position="133"/>
    </location>
</feature>
<dbReference type="SUPFAM" id="SSF144091">
    <property type="entry name" value="Rhomboid-like"/>
    <property type="match status" value="1"/>
</dbReference>
<keyword evidence="4" id="KW-0378">Hydrolase</keyword>
<evidence type="ECO:0000259" key="8">
    <source>
        <dbReference type="Pfam" id="PF01694"/>
    </source>
</evidence>
<dbReference type="GO" id="GO:0004252">
    <property type="term" value="F:serine-type endopeptidase activity"/>
    <property type="evidence" value="ECO:0007669"/>
    <property type="project" value="InterPro"/>
</dbReference>
<evidence type="ECO:0000256" key="1">
    <source>
        <dbReference type="ARBA" id="ARBA00004141"/>
    </source>
</evidence>
<evidence type="ECO:0000256" key="5">
    <source>
        <dbReference type="ARBA" id="ARBA00022989"/>
    </source>
</evidence>
<keyword evidence="6 7" id="KW-0472">Membrane</keyword>
<feature type="transmembrane region" description="Helical" evidence="7">
    <location>
        <begin position="247"/>
        <end position="264"/>
    </location>
</feature>
<feature type="domain" description="Peptidase S54 rhomboid" evidence="8">
    <location>
        <begin position="73"/>
        <end position="231"/>
    </location>
</feature>
<evidence type="ECO:0000256" key="7">
    <source>
        <dbReference type="SAM" id="Phobius"/>
    </source>
</evidence>
<dbReference type="InterPro" id="IPR050925">
    <property type="entry name" value="Rhomboid_protease_S54"/>
</dbReference>
<proteinExistence type="inferred from homology"/>